<name>A0ABR9XIC6_9SPHI</name>
<evidence type="ECO:0000313" key="1">
    <source>
        <dbReference type="EMBL" id="MBE9667143.1"/>
    </source>
</evidence>
<dbReference type="RefSeq" id="WP_194106493.1">
    <property type="nucleotide sequence ID" value="NZ_JADFFM010000001.1"/>
</dbReference>
<keyword evidence="2" id="KW-1185">Reference proteome</keyword>
<dbReference type="Proteomes" id="UP000632774">
    <property type="component" value="Unassembled WGS sequence"/>
</dbReference>
<reference evidence="1 2" key="1">
    <citation type="submission" date="2020-10" db="EMBL/GenBank/DDBJ databases">
        <title>Mucilaginibacter mali sp. nov., isolated from rhizosphere soil of apple orchard.</title>
        <authorList>
            <person name="Lee J.-S."/>
            <person name="Kim H.S."/>
            <person name="Kim J.-S."/>
        </authorList>
    </citation>
    <scope>NUCLEOTIDE SEQUENCE [LARGE SCALE GENOMIC DNA]</scope>
    <source>
        <strain evidence="1 2">KCTC 23157</strain>
    </source>
</reference>
<proteinExistence type="predicted"/>
<dbReference type="EMBL" id="JADFFM010000001">
    <property type="protein sequence ID" value="MBE9667143.1"/>
    <property type="molecule type" value="Genomic_DNA"/>
</dbReference>
<dbReference type="InterPro" id="IPR017853">
    <property type="entry name" value="GH"/>
</dbReference>
<dbReference type="SUPFAM" id="SSF51445">
    <property type="entry name" value="(Trans)glycosidases"/>
    <property type="match status" value="1"/>
</dbReference>
<accession>A0ABR9XIC6</accession>
<organism evidence="1 2">
    <name type="scientific">Mucilaginibacter boryungensis</name>
    <dbReference type="NCBI Taxonomy" id="768480"/>
    <lineage>
        <taxon>Bacteria</taxon>
        <taxon>Pseudomonadati</taxon>
        <taxon>Bacteroidota</taxon>
        <taxon>Sphingobacteriia</taxon>
        <taxon>Sphingobacteriales</taxon>
        <taxon>Sphingobacteriaceae</taxon>
        <taxon>Mucilaginibacter</taxon>
    </lineage>
</organism>
<gene>
    <name evidence="1" type="ORF">IRJ18_12295</name>
</gene>
<sequence>MEKYLSRLFSLAIVLLASYQAVLSQEIGANFNHDPEIIDIAYLKKTPVEWIRTTPYIFEYIDGKKDPATEPGLSKVIEAKKAGYKVAFGFRWDFNKYKLRIPKPGSSLEKKYFATVTALLTRMGNNLDMLKLGNEPNLETMEEDMDVNNEGYVPLVKFMERLLTEVVLPFYKAHPQYNKPAIYVGSLPALFEPGQQKIPGVVGLIKLAQDNKDLAGLAIHLHISDTLEIPKALDFVRAIMPSKPIIVPEFSLFRLYNRHTSDILGNTTKGVEFAKKYGYADTMRLYQWYSMANTKHVTATEWAELFDSRKWFFPHALQTYYRYFKQYGVVLATYGYMSQSAPANVKPGTGVWFVNPIFACKSLKRDANGDCAANPLWYADFVDIVNKGKAARKATR</sequence>
<evidence type="ECO:0000313" key="2">
    <source>
        <dbReference type="Proteomes" id="UP000632774"/>
    </source>
</evidence>
<comment type="caution">
    <text evidence="1">The sequence shown here is derived from an EMBL/GenBank/DDBJ whole genome shotgun (WGS) entry which is preliminary data.</text>
</comment>
<protein>
    <submittedName>
        <fullName evidence="1">Uncharacterized protein</fullName>
    </submittedName>
</protein>